<evidence type="ECO:0000313" key="12">
    <source>
        <dbReference type="Proteomes" id="UP000052013"/>
    </source>
</evidence>
<keyword evidence="5" id="KW-0547">Nucleotide-binding</keyword>
<dbReference type="GO" id="GO:0005524">
    <property type="term" value="F:ATP binding"/>
    <property type="evidence" value="ECO:0007669"/>
    <property type="project" value="UniProtKB-KW"/>
</dbReference>
<dbReference type="PANTHER" id="PTHR38761:SF1">
    <property type="entry name" value="GLUTAMATE--CYSTEINE LIGASE"/>
    <property type="match status" value="1"/>
</dbReference>
<evidence type="ECO:0000256" key="4">
    <source>
        <dbReference type="ARBA" id="ARBA00022684"/>
    </source>
</evidence>
<dbReference type="GO" id="GO:0005829">
    <property type="term" value="C:cytosol"/>
    <property type="evidence" value="ECO:0007669"/>
    <property type="project" value="TreeGrafter"/>
</dbReference>
<dbReference type="EC" id="6.3.2.2" evidence="2 9"/>
<evidence type="ECO:0000256" key="5">
    <source>
        <dbReference type="ARBA" id="ARBA00022741"/>
    </source>
</evidence>
<dbReference type="UniPathway" id="UPA00142">
    <property type="reaction ID" value="UER00209"/>
</dbReference>
<dbReference type="PANTHER" id="PTHR38761">
    <property type="entry name" value="GLUTAMATE--CYSTEINE LIGASE"/>
    <property type="match status" value="1"/>
</dbReference>
<keyword evidence="6" id="KW-0067">ATP-binding</keyword>
<dbReference type="SUPFAM" id="SSF55931">
    <property type="entry name" value="Glutamine synthetase/guanido kinase"/>
    <property type="match status" value="1"/>
</dbReference>
<dbReference type="GO" id="GO:0004357">
    <property type="term" value="F:glutamate-cysteine ligase activity"/>
    <property type="evidence" value="ECO:0007669"/>
    <property type="project" value="UniProtKB-EC"/>
</dbReference>
<feature type="domain" description="Glutamate--cysteine ligase" evidence="10">
    <location>
        <begin position="7"/>
        <end position="343"/>
    </location>
</feature>
<dbReference type="Pfam" id="PF04262">
    <property type="entry name" value="Glu_cys_ligase"/>
    <property type="match status" value="1"/>
</dbReference>
<accession>A0A0R1SF14</accession>
<evidence type="ECO:0000256" key="6">
    <source>
        <dbReference type="ARBA" id="ARBA00022840"/>
    </source>
</evidence>
<dbReference type="InterPro" id="IPR007370">
    <property type="entry name" value="Glu_cys_ligase"/>
</dbReference>
<proteinExistence type="inferred from homology"/>
<dbReference type="GO" id="GO:0006750">
    <property type="term" value="P:glutathione biosynthetic process"/>
    <property type="evidence" value="ECO:0007669"/>
    <property type="project" value="UniProtKB-UniPathway"/>
</dbReference>
<evidence type="ECO:0000259" key="10">
    <source>
        <dbReference type="Pfam" id="PF04262"/>
    </source>
</evidence>
<sequence length="510" mass="59148">MLKNLLTYIKQEDVAEQLYHSLVGIEIEEHRIDKNGKLSQHPYPANLGSRKYHPYLQSDFSESMNEVVTDPNPNIGGFLDQLDTLQTVLYRSMGQDEFIWPLSMPPVLESDDISFIKNHFERPAFAKYRNYLTDKYGIQRKIVTGVHVNFSVPEPVINRLYTHYEDQFKSLVEFKNALYFQLAQNFVLHRWLLTYLFGASPIAEMGYLPKPVAELVHPVRSIRNSIYGYVNNQDDQVNVTVYSSLHHYIDGITKAINNRHLYSPAEFYGPVRLRGQEKLKDYQTKGISYLEFRVLDNTPFTPNGISRHALYFIKFFLIYLLVKPVNQDNIQEQLKQSFENNNRVALESPDQPTFKEAEAVHIFDDLISMARSLHAHSEQLQALDDFSEVVTHPELTASAMLLPHIKNHSLMTFGVEVAKKWKAHRINNPKLLPAMANLSGAAQKLIFHAIRLGIRYYEVRDEHGEELLMLTYENVTQVVYSSKVSLKNPVDYLYELFPEIKKDAFEKWTL</sequence>
<evidence type="ECO:0000256" key="1">
    <source>
        <dbReference type="ARBA" id="ARBA00005006"/>
    </source>
</evidence>
<evidence type="ECO:0000256" key="8">
    <source>
        <dbReference type="RuleBase" id="RU003544"/>
    </source>
</evidence>
<evidence type="ECO:0000256" key="2">
    <source>
        <dbReference type="ARBA" id="ARBA00012220"/>
    </source>
</evidence>
<dbReference type="PATRIC" id="fig|1423739.3.peg.1615"/>
<evidence type="ECO:0000256" key="9">
    <source>
        <dbReference type="RuleBase" id="RU004391"/>
    </source>
</evidence>
<evidence type="ECO:0000256" key="3">
    <source>
        <dbReference type="ARBA" id="ARBA00022598"/>
    </source>
</evidence>
<protein>
    <recommendedName>
        <fullName evidence="2 9">Glutamate--cysteine ligase</fullName>
        <ecNumber evidence="2 9">6.3.2.2</ecNumber>
    </recommendedName>
</protein>
<comment type="pathway">
    <text evidence="1 9">Sulfur metabolism; glutathione biosynthesis; glutathione from L-cysteine and L-glutamate: step 1/2.</text>
</comment>
<dbReference type="EMBL" id="AZEY01000101">
    <property type="protein sequence ID" value="KRL63739.1"/>
    <property type="molecule type" value="Genomic_DNA"/>
</dbReference>
<name>A0A0R1SF14_9LACO</name>
<gene>
    <name evidence="11" type="ORF">FC85_GL001542</name>
</gene>
<keyword evidence="3 8" id="KW-0436">Ligase</keyword>
<dbReference type="InterPro" id="IPR006334">
    <property type="entry name" value="Glut_cys_ligase"/>
</dbReference>
<keyword evidence="4 8" id="KW-0317">Glutathione biosynthesis</keyword>
<evidence type="ECO:0000313" key="11">
    <source>
        <dbReference type="EMBL" id="KRL63739.1"/>
    </source>
</evidence>
<evidence type="ECO:0000256" key="7">
    <source>
        <dbReference type="ARBA" id="ARBA00048819"/>
    </source>
</evidence>
<dbReference type="Proteomes" id="UP000052013">
    <property type="component" value="Unassembled WGS sequence"/>
</dbReference>
<dbReference type="STRING" id="1423739.FC85_GL001542"/>
<dbReference type="InterPro" id="IPR014746">
    <property type="entry name" value="Gln_synth/guanido_kin_cat_dom"/>
</dbReference>
<comment type="similarity">
    <text evidence="8">Belongs to the glutamate--cysteine ligase type 1 family.</text>
</comment>
<dbReference type="GO" id="GO:0046872">
    <property type="term" value="F:metal ion binding"/>
    <property type="evidence" value="ECO:0007669"/>
    <property type="project" value="TreeGrafter"/>
</dbReference>
<comment type="catalytic activity">
    <reaction evidence="7 9">
        <text>L-cysteine + L-glutamate + ATP = gamma-L-glutamyl-L-cysteine + ADP + phosphate + H(+)</text>
        <dbReference type="Rhea" id="RHEA:13285"/>
        <dbReference type="ChEBI" id="CHEBI:15378"/>
        <dbReference type="ChEBI" id="CHEBI:29985"/>
        <dbReference type="ChEBI" id="CHEBI:30616"/>
        <dbReference type="ChEBI" id="CHEBI:35235"/>
        <dbReference type="ChEBI" id="CHEBI:43474"/>
        <dbReference type="ChEBI" id="CHEBI:58173"/>
        <dbReference type="ChEBI" id="CHEBI:456216"/>
        <dbReference type="EC" id="6.3.2.2"/>
    </reaction>
</comment>
<dbReference type="RefSeq" id="WP_057865909.1">
    <property type="nucleotide sequence ID" value="NZ_AZEY01000101.1"/>
</dbReference>
<reference evidence="11 12" key="1">
    <citation type="journal article" date="2015" name="Genome Announc.">
        <title>Expanding the biotechnology potential of lactobacilli through comparative genomics of 213 strains and associated genera.</title>
        <authorList>
            <person name="Sun Z."/>
            <person name="Harris H.M."/>
            <person name="McCann A."/>
            <person name="Guo C."/>
            <person name="Argimon S."/>
            <person name="Zhang W."/>
            <person name="Yang X."/>
            <person name="Jeffery I.B."/>
            <person name="Cooney J.C."/>
            <person name="Kagawa T.F."/>
            <person name="Liu W."/>
            <person name="Song Y."/>
            <person name="Salvetti E."/>
            <person name="Wrobel A."/>
            <person name="Rasinkangas P."/>
            <person name="Parkhill J."/>
            <person name="Rea M.C."/>
            <person name="O'Sullivan O."/>
            <person name="Ritari J."/>
            <person name="Douillard F.P."/>
            <person name="Paul Ross R."/>
            <person name="Yang R."/>
            <person name="Briner A.E."/>
            <person name="Felis G.E."/>
            <person name="de Vos W.M."/>
            <person name="Barrangou R."/>
            <person name="Klaenhammer T.R."/>
            <person name="Caufield P.W."/>
            <person name="Cui Y."/>
            <person name="Zhang H."/>
            <person name="O'Toole P.W."/>
        </authorList>
    </citation>
    <scope>NUCLEOTIDE SEQUENCE [LARGE SCALE GENOMIC DNA]</scope>
    <source>
        <strain evidence="11 12">DSM 14421</strain>
    </source>
</reference>
<comment type="caution">
    <text evidence="11">The sequence shown here is derived from an EMBL/GenBank/DDBJ whole genome shotgun (WGS) entry which is preliminary data.</text>
</comment>
<organism evidence="11 12">
    <name type="scientific">Lentilactobacillus diolivorans DSM 14421</name>
    <dbReference type="NCBI Taxonomy" id="1423739"/>
    <lineage>
        <taxon>Bacteria</taxon>
        <taxon>Bacillati</taxon>
        <taxon>Bacillota</taxon>
        <taxon>Bacilli</taxon>
        <taxon>Lactobacillales</taxon>
        <taxon>Lactobacillaceae</taxon>
        <taxon>Lentilactobacillus</taxon>
    </lineage>
</organism>
<dbReference type="Gene3D" id="3.30.590.20">
    <property type="match status" value="1"/>
</dbReference>
<dbReference type="AlphaFoldDB" id="A0A0R1SF14"/>